<evidence type="ECO:0008006" key="3">
    <source>
        <dbReference type="Google" id="ProtNLM"/>
    </source>
</evidence>
<dbReference type="AlphaFoldDB" id="A0A9J6BLD2"/>
<proteinExistence type="predicted"/>
<name>A0A9J6BLD2_POLVA</name>
<evidence type="ECO:0000313" key="1">
    <source>
        <dbReference type="EMBL" id="KAG5670299.1"/>
    </source>
</evidence>
<dbReference type="Pfam" id="PF10274">
    <property type="entry name" value="ParcG"/>
    <property type="match status" value="1"/>
</dbReference>
<dbReference type="GO" id="GO:0030544">
    <property type="term" value="F:Hsp70 protein binding"/>
    <property type="evidence" value="ECO:0007669"/>
    <property type="project" value="TreeGrafter"/>
</dbReference>
<dbReference type="GO" id="GO:0051879">
    <property type="term" value="F:Hsp90 protein binding"/>
    <property type="evidence" value="ECO:0007669"/>
    <property type="project" value="TreeGrafter"/>
</dbReference>
<protein>
    <recommendedName>
        <fullName evidence="3">Parkin coregulated gene protein homolog</fullName>
    </recommendedName>
</protein>
<dbReference type="EMBL" id="JADBJN010000003">
    <property type="protein sequence ID" value="KAG5670299.1"/>
    <property type="molecule type" value="Genomic_DNA"/>
</dbReference>
<evidence type="ECO:0000313" key="2">
    <source>
        <dbReference type="Proteomes" id="UP001107558"/>
    </source>
</evidence>
<dbReference type="Proteomes" id="UP001107558">
    <property type="component" value="Chromosome 3"/>
</dbReference>
<comment type="caution">
    <text evidence="1">The sequence shown here is derived from an EMBL/GenBank/DDBJ whole genome shotgun (WGS) entry which is preliminary data.</text>
</comment>
<keyword evidence="2" id="KW-1185">Reference proteome</keyword>
<dbReference type="PANTHER" id="PTHR21207">
    <property type="entry name" value="PARKIN COREGULATED GENE PROTEIN PARK2 COREGULATED"/>
    <property type="match status" value="1"/>
</dbReference>
<reference evidence="1" key="1">
    <citation type="submission" date="2021-03" db="EMBL/GenBank/DDBJ databases">
        <title>Chromosome level genome of the anhydrobiotic midge Polypedilum vanderplanki.</title>
        <authorList>
            <person name="Yoshida Y."/>
            <person name="Kikawada T."/>
            <person name="Gusev O."/>
        </authorList>
    </citation>
    <scope>NUCLEOTIDE SEQUENCE</scope>
    <source>
        <strain evidence="1">NIAS01</strain>
        <tissue evidence="1">Whole body or cell culture</tissue>
    </source>
</reference>
<organism evidence="1 2">
    <name type="scientific">Polypedilum vanderplanki</name>
    <name type="common">Sleeping chironomid midge</name>
    <dbReference type="NCBI Taxonomy" id="319348"/>
    <lineage>
        <taxon>Eukaryota</taxon>
        <taxon>Metazoa</taxon>
        <taxon>Ecdysozoa</taxon>
        <taxon>Arthropoda</taxon>
        <taxon>Hexapoda</taxon>
        <taxon>Insecta</taxon>
        <taxon>Pterygota</taxon>
        <taxon>Neoptera</taxon>
        <taxon>Endopterygota</taxon>
        <taxon>Diptera</taxon>
        <taxon>Nematocera</taxon>
        <taxon>Chironomoidea</taxon>
        <taxon>Chironomidae</taxon>
        <taxon>Chironominae</taxon>
        <taxon>Polypedilum</taxon>
        <taxon>Polypedilum</taxon>
    </lineage>
</organism>
<sequence>MTGKCQRIRYVKPFTIAAFQKCTKVFPPCKLNILEEKNVNSSMFRKLFLRGDIPCHRSFDRQKQQCHRKPMYLMWKVAPQDLDYSYYLPIFFDGLCEAALPYKLIARYGIHDLLNAASDKIRSVIPCLIIPIKNALNTKNCDIIMATLRIIQHMCMLQPCVAFDLIPYYRQILPILNLYYGSDINMLDGIDYDRCGRLNDEIEKTLMMLEKCDCEDKIYLNIKYCIPTYESCKYH</sequence>
<dbReference type="OrthoDB" id="5954824at2759"/>
<dbReference type="PANTHER" id="PTHR21207:SF2">
    <property type="entry name" value="PARKIN COREGULATED GENE PROTEIN"/>
    <property type="match status" value="1"/>
</dbReference>
<accession>A0A9J6BLD2</accession>
<dbReference type="InterPro" id="IPR019399">
    <property type="entry name" value="Parkin_co-regulated_protein"/>
</dbReference>
<gene>
    <name evidence="1" type="ORF">PVAND_000575</name>
</gene>